<comment type="caution">
    <text evidence="2">The sequence shown here is derived from an EMBL/GenBank/DDBJ whole genome shotgun (WGS) entry which is preliminary data.</text>
</comment>
<name>A0AA87ZAB4_FICCA</name>
<protein>
    <submittedName>
        <fullName evidence="2">Uncharacterized protein</fullName>
    </submittedName>
</protein>
<evidence type="ECO:0000256" key="1">
    <source>
        <dbReference type="SAM" id="MobiDB-lite"/>
    </source>
</evidence>
<dbReference type="Proteomes" id="UP001187192">
    <property type="component" value="Unassembled WGS sequence"/>
</dbReference>
<keyword evidence="3" id="KW-1185">Reference proteome</keyword>
<sequence>MDLEEFSENLELQEDPPEIVMDEDEEDEEQVNVEDDPEEIMFDEEDWEVSSNVSSE</sequence>
<dbReference type="EMBL" id="BTGU01007177">
    <property type="protein sequence ID" value="GMN29059.1"/>
    <property type="molecule type" value="Genomic_DNA"/>
</dbReference>
<gene>
    <name evidence="2" type="ORF">TIFTF001_049496</name>
</gene>
<feature type="region of interest" description="Disordered" evidence="1">
    <location>
        <begin position="1"/>
        <end position="36"/>
    </location>
</feature>
<evidence type="ECO:0000313" key="2">
    <source>
        <dbReference type="EMBL" id="GMN29059.1"/>
    </source>
</evidence>
<dbReference type="AlphaFoldDB" id="A0AA87ZAB4"/>
<proteinExistence type="predicted"/>
<evidence type="ECO:0000313" key="3">
    <source>
        <dbReference type="Proteomes" id="UP001187192"/>
    </source>
</evidence>
<reference evidence="2" key="1">
    <citation type="submission" date="2023-07" db="EMBL/GenBank/DDBJ databases">
        <title>draft genome sequence of fig (Ficus carica).</title>
        <authorList>
            <person name="Takahashi T."/>
            <person name="Nishimura K."/>
        </authorList>
    </citation>
    <scope>NUCLEOTIDE SEQUENCE</scope>
</reference>
<organism evidence="2 3">
    <name type="scientific">Ficus carica</name>
    <name type="common">Common fig</name>
    <dbReference type="NCBI Taxonomy" id="3494"/>
    <lineage>
        <taxon>Eukaryota</taxon>
        <taxon>Viridiplantae</taxon>
        <taxon>Streptophyta</taxon>
        <taxon>Embryophyta</taxon>
        <taxon>Tracheophyta</taxon>
        <taxon>Spermatophyta</taxon>
        <taxon>Magnoliopsida</taxon>
        <taxon>eudicotyledons</taxon>
        <taxon>Gunneridae</taxon>
        <taxon>Pentapetalae</taxon>
        <taxon>rosids</taxon>
        <taxon>fabids</taxon>
        <taxon>Rosales</taxon>
        <taxon>Moraceae</taxon>
        <taxon>Ficeae</taxon>
        <taxon>Ficus</taxon>
    </lineage>
</organism>
<accession>A0AA87ZAB4</accession>